<keyword evidence="4" id="KW-1185">Reference proteome</keyword>
<protein>
    <submittedName>
        <fullName evidence="3">Uncharacterized protein</fullName>
    </submittedName>
</protein>
<evidence type="ECO:0000256" key="2">
    <source>
        <dbReference type="ARBA" id="ARBA00022840"/>
    </source>
</evidence>
<keyword evidence="1" id="KW-0547">Nucleotide-binding</keyword>
<dbReference type="Proteomes" id="UP001211907">
    <property type="component" value="Unassembled WGS sequence"/>
</dbReference>
<comment type="caution">
    <text evidence="3">The sequence shown here is derived from an EMBL/GenBank/DDBJ whole genome shotgun (WGS) entry which is preliminary data.</text>
</comment>
<evidence type="ECO:0000313" key="4">
    <source>
        <dbReference type="Proteomes" id="UP001211907"/>
    </source>
</evidence>
<dbReference type="Gene3D" id="3.30.420.40">
    <property type="match status" value="1"/>
</dbReference>
<dbReference type="EMBL" id="JADGJH010005755">
    <property type="protein sequence ID" value="KAJ3079384.1"/>
    <property type="molecule type" value="Genomic_DNA"/>
</dbReference>
<keyword evidence="2" id="KW-0067">ATP-binding</keyword>
<dbReference type="PANTHER" id="PTHR14187">
    <property type="entry name" value="ALPHA KINASE/ELONGATION FACTOR 2 KINASE"/>
    <property type="match status" value="1"/>
</dbReference>
<name>A0AAD5X5P4_9FUNG</name>
<organism evidence="3 4">
    <name type="scientific">Physocladia obscura</name>
    <dbReference type="NCBI Taxonomy" id="109957"/>
    <lineage>
        <taxon>Eukaryota</taxon>
        <taxon>Fungi</taxon>
        <taxon>Fungi incertae sedis</taxon>
        <taxon>Chytridiomycota</taxon>
        <taxon>Chytridiomycota incertae sedis</taxon>
        <taxon>Chytridiomycetes</taxon>
        <taxon>Chytridiales</taxon>
        <taxon>Chytriomycetaceae</taxon>
        <taxon>Physocladia</taxon>
    </lineage>
</organism>
<evidence type="ECO:0000313" key="3">
    <source>
        <dbReference type="EMBL" id="KAJ3079384.1"/>
    </source>
</evidence>
<accession>A0AAD5X5P4</accession>
<dbReference type="AlphaFoldDB" id="A0AAD5X5P4"/>
<dbReference type="SUPFAM" id="SSF53067">
    <property type="entry name" value="Actin-like ATPase domain"/>
    <property type="match status" value="1"/>
</dbReference>
<dbReference type="GO" id="GO:0005524">
    <property type="term" value="F:ATP binding"/>
    <property type="evidence" value="ECO:0007669"/>
    <property type="project" value="UniProtKB-KW"/>
</dbReference>
<dbReference type="GO" id="GO:0140662">
    <property type="term" value="F:ATP-dependent protein folding chaperone"/>
    <property type="evidence" value="ECO:0007669"/>
    <property type="project" value="InterPro"/>
</dbReference>
<gene>
    <name evidence="3" type="ORF">HK100_010436</name>
</gene>
<dbReference type="InterPro" id="IPR043129">
    <property type="entry name" value="ATPase_NBD"/>
</dbReference>
<evidence type="ECO:0000256" key="1">
    <source>
        <dbReference type="ARBA" id="ARBA00022741"/>
    </source>
</evidence>
<proteinExistence type="predicted"/>
<reference evidence="3" key="1">
    <citation type="submission" date="2020-05" db="EMBL/GenBank/DDBJ databases">
        <title>Phylogenomic resolution of chytrid fungi.</title>
        <authorList>
            <person name="Stajich J.E."/>
            <person name="Amses K."/>
            <person name="Simmons R."/>
            <person name="Seto K."/>
            <person name="Myers J."/>
            <person name="Bonds A."/>
            <person name="Quandt C.A."/>
            <person name="Barry K."/>
            <person name="Liu P."/>
            <person name="Grigoriev I."/>
            <person name="Longcore J.E."/>
            <person name="James T.Y."/>
        </authorList>
    </citation>
    <scope>NUCLEOTIDE SEQUENCE</scope>
    <source>
        <strain evidence="3">JEL0513</strain>
    </source>
</reference>
<sequence>MLSEDASAFSDLLGVSSNYKAVCAIDFGTTGIGLAYSFQTQISDPQHEISVFSTWPLAGAGKTASAILIKDNKCVSFGSKAVEKVSTLRTKDRKEHIYLQHFKMALYAETNVNERTKLTDQVSRKSILAVEVIRLCLVEVKNVFLEEANNKGFSIFGKDVLWVVTVPAIWKESAKKLMRRAAEMAGMKNLRIVLEPEAASTWVLSLTENRKADKLKKGDVFIVADCGGGTIDVTVHELTSGTDSTVKESM</sequence>
<dbReference type="PANTHER" id="PTHR14187:SF5">
    <property type="entry name" value="HEAT SHOCK 70 KDA PROTEIN 12A"/>
    <property type="match status" value="1"/>
</dbReference>
<dbReference type="InterPro" id="IPR013126">
    <property type="entry name" value="Hsp_70_fam"/>
</dbReference>
<dbReference type="Pfam" id="PF00012">
    <property type="entry name" value="HSP70"/>
    <property type="match status" value="1"/>
</dbReference>